<dbReference type="Gene3D" id="2.130.10.130">
    <property type="entry name" value="Integrin alpha, N-terminal"/>
    <property type="match status" value="1"/>
</dbReference>
<dbReference type="PANTHER" id="PTHR46580:SF2">
    <property type="entry name" value="MAM DOMAIN-CONTAINING PROTEIN"/>
    <property type="match status" value="1"/>
</dbReference>
<dbReference type="EMBL" id="UINC01120703">
    <property type="protein sequence ID" value="SVC95343.1"/>
    <property type="molecule type" value="Genomic_DNA"/>
</dbReference>
<evidence type="ECO:0000256" key="1">
    <source>
        <dbReference type="ARBA" id="ARBA00022729"/>
    </source>
</evidence>
<proteinExistence type="predicted"/>
<name>A0A382RCB8_9ZZZZ</name>
<reference evidence="2" key="1">
    <citation type="submission" date="2018-05" db="EMBL/GenBank/DDBJ databases">
        <authorList>
            <person name="Lanie J.A."/>
            <person name="Ng W.-L."/>
            <person name="Kazmierczak K.M."/>
            <person name="Andrzejewski T.M."/>
            <person name="Davidsen T.M."/>
            <person name="Wayne K.J."/>
            <person name="Tettelin H."/>
            <person name="Glass J.I."/>
            <person name="Rusch D."/>
            <person name="Podicherti R."/>
            <person name="Tsui H.-C.T."/>
            <person name="Winkler M.E."/>
        </authorList>
    </citation>
    <scope>NUCLEOTIDE SEQUENCE</scope>
</reference>
<keyword evidence="1" id="KW-0732">Signal</keyword>
<evidence type="ECO:0000313" key="2">
    <source>
        <dbReference type="EMBL" id="SVC95343.1"/>
    </source>
</evidence>
<dbReference type="PANTHER" id="PTHR46580">
    <property type="entry name" value="SENSOR KINASE-RELATED"/>
    <property type="match status" value="1"/>
</dbReference>
<accession>A0A382RCB8</accession>
<sequence length="181" mass="19508">MLGLSIPNRASLNKTTSLSVMLFWVLFTVIFIPGCGQSKPVPDLFSLPLSYKVGKKPAGLKAQDMNQDGFPDIVVCNSASNTLSYFEAIGDGTFKKSLTMKTGREPVALEIGDFNGDTIQDIAISNYGDGNISIVLGQKDGVFKLKSNIKVGRLPIAVASGDFNNDEKLDLAVTLRFDKLV</sequence>
<dbReference type="Pfam" id="PF13517">
    <property type="entry name" value="FG-GAP_3"/>
    <property type="match status" value="1"/>
</dbReference>
<dbReference type="InterPro" id="IPR028994">
    <property type="entry name" value="Integrin_alpha_N"/>
</dbReference>
<evidence type="ECO:0008006" key="3">
    <source>
        <dbReference type="Google" id="ProtNLM"/>
    </source>
</evidence>
<feature type="non-terminal residue" evidence="2">
    <location>
        <position position="181"/>
    </location>
</feature>
<gene>
    <name evidence="2" type="ORF">METZ01_LOCUS348197</name>
</gene>
<dbReference type="InterPro" id="IPR013517">
    <property type="entry name" value="FG-GAP"/>
</dbReference>
<protein>
    <recommendedName>
        <fullName evidence="3">VCBS repeat-containing protein</fullName>
    </recommendedName>
</protein>
<dbReference type="SUPFAM" id="SSF69318">
    <property type="entry name" value="Integrin alpha N-terminal domain"/>
    <property type="match status" value="1"/>
</dbReference>
<dbReference type="AlphaFoldDB" id="A0A382RCB8"/>
<organism evidence="2">
    <name type="scientific">marine metagenome</name>
    <dbReference type="NCBI Taxonomy" id="408172"/>
    <lineage>
        <taxon>unclassified sequences</taxon>
        <taxon>metagenomes</taxon>
        <taxon>ecological metagenomes</taxon>
    </lineage>
</organism>